<reference evidence="5" key="1">
    <citation type="journal article" date="2023" name="Nat. Commun.">
        <title>Diploid and tetraploid genomes of Acorus and the evolution of monocots.</title>
        <authorList>
            <person name="Ma L."/>
            <person name="Liu K.W."/>
            <person name="Li Z."/>
            <person name="Hsiao Y.Y."/>
            <person name="Qi Y."/>
            <person name="Fu T."/>
            <person name="Tang G.D."/>
            <person name="Zhang D."/>
            <person name="Sun W.H."/>
            <person name="Liu D.K."/>
            <person name="Li Y."/>
            <person name="Chen G.Z."/>
            <person name="Liu X.D."/>
            <person name="Liao X.Y."/>
            <person name="Jiang Y.T."/>
            <person name="Yu X."/>
            <person name="Hao Y."/>
            <person name="Huang J."/>
            <person name="Zhao X.W."/>
            <person name="Ke S."/>
            <person name="Chen Y.Y."/>
            <person name="Wu W.L."/>
            <person name="Hsu J.L."/>
            <person name="Lin Y.F."/>
            <person name="Huang M.D."/>
            <person name="Li C.Y."/>
            <person name="Huang L."/>
            <person name="Wang Z.W."/>
            <person name="Zhao X."/>
            <person name="Zhong W.Y."/>
            <person name="Peng D.H."/>
            <person name="Ahmad S."/>
            <person name="Lan S."/>
            <person name="Zhang J.S."/>
            <person name="Tsai W.C."/>
            <person name="Van de Peer Y."/>
            <person name="Liu Z.J."/>
        </authorList>
    </citation>
    <scope>NUCLEOTIDE SEQUENCE</scope>
    <source>
        <strain evidence="5">CP</strain>
    </source>
</reference>
<name>A0AAV9ETM1_ACOCL</name>
<proteinExistence type="inferred from homology"/>
<dbReference type="InterPro" id="IPR003591">
    <property type="entry name" value="Leu-rich_rpt_typical-subtyp"/>
</dbReference>
<dbReference type="EMBL" id="JAUJYO010000005">
    <property type="protein sequence ID" value="KAK1317015.1"/>
    <property type="molecule type" value="Genomic_DNA"/>
</dbReference>
<sequence>MGCCSSKGRDSPASRIERWRATGIVAMRDSKLKVTTQPSLSFVSMETIEKSLVSAVEIPMEIGRLINMQRLILADNVIERLPINLGKLQSVKVLILDGNRITLLPDELGLLIRLERLSVSGNLLNCLPETIGSLRNLLLLNVSNNKLSSLPESIGSCFSMEELQANDNSIGELPPSICSLVHLKSLLLDNNNLQQVPENLLRDCKALQNISLHENPISMDQFQQMDGFQEFEARRKMKFDKQIDSNVMMSSKGLDEGLDL</sequence>
<accession>A0AAV9ETM1</accession>
<keyword evidence="1" id="KW-0433">Leucine-rich repeat</keyword>
<keyword evidence="2" id="KW-0677">Repeat</keyword>
<dbReference type="SMART" id="SM00369">
    <property type="entry name" value="LRR_TYP"/>
    <property type="match status" value="5"/>
</dbReference>
<evidence type="ECO:0000256" key="3">
    <source>
        <dbReference type="ARBA" id="ARBA00023786"/>
    </source>
</evidence>
<dbReference type="InterPro" id="IPR001611">
    <property type="entry name" value="Leu-rich_rpt"/>
</dbReference>
<dbReference type="PANTHER" id="PTHR48051:SF1">
    <property type="entry name" value="RAS SUPPRESSOR PROTEIN 1"/>
    <property type="match status" value="1"/>
</dbReference>
<reference evidence="5" key="2">
    <citation type="submission" date="2023-06" db="EMBL/GenBank/DDBJ databases">
        <authorList>
            <person name="Ma L."/>
            <person name="Liu K.-W."/>
            <person name="Li Z."/>
            <person name="Hsiao Y.-Y."/>
            <person name="Qi Y."/>
            <person name="Fu T."/>
            <person name="Tang G."/>
            <person name="Zhang D."/>
            <person name="Sun W.-H."/>
            <person name="Liu D.-K."/>
            <person name="Li Y."/>
            <person name="Chen G.-Z."/>
            <person name="Liu X.-D."/>
            <person name="Liao X.-Y."/>
            <person name="Jiang Y.-T."/>
            <person name="Yu X."/>
            <person name="Hao Y."/>
            <person name="Huang J."/>
            <person name="Zhao X.-W."/>
            <person name="Ke S."/>
            <person name="Chen Y.-Y."/>
            <person name="Wu W.-L."/>
            <person name="Hsu J.-L."/>
            <person name="Lin Y.-F."/>
            <person name="Huang M.-D."/>
            <person name="Li C.-Y."/>
            <person name="Huang L."/>
            <person name="Wang Z.-W."/>
            <person name="Zhao X."/>
            <person name="Zhong W.-Y."/>
            <person name="Peng D.-H."/>
            <person name="Ahmad S."/>
            <person name="Lan S."/>
            <person name="Zhang J.-S."/>
            <person name="Tsai W.-C."/>
            <person name="Van De Peer Y."/>
            <person name="Liu Z.-J."/>
        </authorList>
    </citation>
    <scope>NUCLEOTIDE SEQUENCE</scope>
    <source>
        <strain evidence="5">CP</strain>
        <tissue evidence="5">Leaves</tissue>
    </source>
</reference>
<dbReference type="AlphaFoldDB" id="A0AAV9ETM1"/>
<dbReference type="Proteomes" id="UP001180020">
    <property type="component" value="Unassembled WGS sequence"/>
</dbReference>
<dbReference type="GO" id="GO:0005737">
    <property type="term" value="C:cytoplasm"/>
    <property type="evidence" value="ECO:0007669"/>
    <property type="project" value="TreeGrafter"/>
</dbReference>
<dbReference type="InterPro" id="IPR032675">
    <property type="entry name" value="LRR_dom_sf"/>
</dbReference>
<evidence type="ECO:0000313" key="6">
    <source>
        <dbReference type="Proteomes" id="UP001180020"/>
    </source>
</evidence>
<evidence type="ECO:0000256" key="4">
    <source>
        <dbReference type="ARBA" id="ARBA00037519"/>
    </source>
</evidence>
<comment type="similarity">
    <text evidence="3">Belongs to the SHOC2 family.</text>
</comment>
<dbReference type="Gene3D" id="3.80.10.10">
    <property type="entry name" value="Ribonuclease Inhibitor"/>
    <property type="match status" value="1"/>
</dbReference>
<evidence type="ECO:0000256" key="2">
    <source>
        <dbReference type="ARBA" id="ARBA00022737"/>
    </source>
</evidence>
<gene>
    <name evidence="5" type="ORF">QJS10_CPA05g00948</name>
</gene>
<dbReference type="InterPro" id="IPR050216">
    <property type="entry name" value="LRR_domain-containing"/>
</dbReference>
<comment type="caution">
    <text evidence="5">The sequence shown here is derived from an EMBL/GenBank/DDBJ whole genome shotgun (WGS) entry which is preliminary data.</text>
</comment>
<protein>
    <recommendedName>
        <fullName evidence="7">Plant intracellular Ras-group-related LRR protein 7</fullName>
    </recommendedName>
</protein>
<dbReference type="PROSITE" id="PS51450">
    <property type="entry name" value="LRR"/>
    <property type="match status" value="1"/>
</dbReference>
<organism evidence="5 6">
    <name type="scientific">Acorus calamus</name>
    <name type="common">Sweet flag</name>
    <dbReference type="NCBI Taxonomy" id="4465"/>
    <lineage>
        <taxon>Eukaryota</taxon>
        <taxon>Viridiplantae</taxon>
        <taxon>Streptophyta</taxon>
        <taxon>Embryophyta</taxon>
        <taxon>Tracheophyta</taxon>
        <taxon>Spermatophyta</taxon>
        <taxon>Magnoliopsida</taxon>
        <taxon>Liliopsida</taxon>
        <taxon>Acoraceae</taxon>
        <taxon>Acorus</taxon>
    </lineage>
</organism>
<evidence type="ECO:0000313" key="5">
    <source>
        <dbReference type="EMBL" id="KAK1317015.1"/>
    </source>
</evidence>
<dbReference type="SMART" id="SM00364">
    <property type="entry name" value="LRR_BAC"/>
    <property type="match status" value="4"/>
</dbReference>
<comment type="function">
    <text evidence="4">Leucine-rich repeat protein that likely mediates protein interactions, possibly in the context of signal transduction.</text>
</comment>
<dbReference type="SUPFAM" id="SSF52058">
    <property type="entry name" value="L domain-like"/>
    <property type="match status" value="1"/>
</dbReference>
<dbReference type="Pfam" id="PF00560">
    <property type="entry name" value="LRR_1"/>
    <property type="match status" value="1"/>
</dbReference>
<keyword evidence="6" id="KW-1185">Reference proteome</keyword>
<dbReference type="PANTHER" id="PTHR48051">
    <property type="match status" value="1"/>
</dbReference>
<evidence type="ECO:0000256" key="1">
    <source>
        <dbReference type="ARBA" id="ARBA00022614"/>
    </source>
</evidence>
<evidence type="ECO:0008006" key="7">
    <source>
        <dbReference type="Google" id="ProtNLM"/>
    </source>
</evidence>